<proteinExistence type="predicted"/>
<feature type="region of interest" description="Disordered" evidence="1">
    <location>
        <begin position="71"/>
        <end position="92"/>
    </location>
</feature>
<feature type="compositionally biased region" description="Basic and acidic residues" evidence="1">
    <location>
        <begin position="221"/>
        <end position="235"/>
    </location>
</feature>
<feature type="compositionally biased region" description="Polar residues" evidence="1">
    <location>
        <begin position="1"/>
        <end position="13"/>
    </location>
</feature>
<dbReference type="GO" id="GO:0008757">
    <property type="term" value="F:S-adenosylmethionine-dependent methyltransferase activity"/>
    <property type="evidence" value="ECO:0007669"/>
    <property type="project" value="UniProtKB-ARBA"/>
</dbReference>
<feature type="region of interest" description="Disordered" evidence="1">
    <location>
        <begin position="1"/>
        <end position="50"/>
    </location>
</feature>
<dbReference type="OrthoDB" id="2106152at2759"/>
<dbReference type="VEuPathDB" id="FungiDB:G647_05212"/>
<evidence type="ECO:0008006" key="4">
    <source>
        <dbReference type="Google" id="ProtNLM"/>
    </source>
</evidence>
<keyword evidence="3" id="KW-1185">Reference proteome</keyword>
<dbReference type="InterPro" id="IPR019410">
    <property type="entry name" value="Methyltransf_16"/>
</dbReference>
<name>A0A1C1CQN7_9EURO</name>
<dbReference type="VEuPathDB" id="FungiDB:CLCR_07144"/>
<protein>
    <recommendedName>
        <fullName evidence="4">Nicotinamide N-methyltransferase</fullName>
    </recommendedName>
</protein>
<dbReference type="Proteomes" id="UP000094526">
    <property type="component" value="Unassembled WGS sequence"/>
</dbReference>
<dbReference type="SUPFAM" id="SSF53335">
    <property type="entry name" value="S-adenosyl-L-methionine-dependent methyltransferases"/>
    <property type="match status" value="1"/>
</dbReference>
<dbReference type="GO" id="GO:0005737">
    <property type="term" value="C:cytoplasm"/>
    <property type="evidence" value="ECO:0007669"/>
    <property type="project" value="TreeGrafter"/>
</dbReference>
<dbReference type="Pfam" id="PF10294">
    <property type="entry name" value="Methyltransf_16"/>
    <property type="match status" value="1"/>
</dbReference>
<dbReference type="AlphaFoldDB" id="A0A1C1CQN7"/>
<feature type="compositionally biased region" description="Polar residues" evidence="1">
    <location>
        <begin position="71"/>
        <end position="88"/>
    </location>
</feature>
<dbReference type="InterPro" id="IPR029063">
    <property type="entry name" value="SAM-dependent_MTases_sf"/>
</dbReference>
<evidence type="ECO:0000313" key="3">
    <source>
        <dbReference type="Proteomes" id="UP000094526"/>
    </source>
</evidence>
<evidence type="ECO:0000313" key="2">
    <source>
        <dbReference type="EMBL" id="OCT50820.1"/>
    </source>
</evidence>
<dbReference type="Gene3D" id="3.40.50.150">
    <property type="entry name" value="Vaccinia Virus protein VP39"/>
    <property type="match status" value="1"/>
</dbReference>
<accession>A0A1C1CQN7</accession>
<dbReference type="EMBL" id="LGRB01000010">
    <property type="protein sequence ID" value="OCT50820.1"/>
    <property type="molecule type" value="Genomic_DNA"/>
</dbReference>
<dbReference type="PANTHER" id="PTHR14614:SF104">
    <property type="entry name" value="N-METHYLTRANSFERASE, PUTATIVE (AFU_ORTHOLOGUE AFUA_1G17750)-RELATED"/>
    <property type="match status" value="1"/>
</dbReference>
<feature type="compositionally biased region" description="Low complexity" evidence="1">
    <location>
        <begin position="236"/>
        <end position="249"/>
    </location>
</feature>
<evidence type="ECO:0000256" key="1">
    <source>
        <dbReference type="SAM" id="MobiDB-lite"/>
    </source>
</evidence>
<organism evidence="2 3">
    <name type="scientific">Cladophialophora carrionii</name>
    <dbReference type="NCBI Taxonomy" id="86049"/>
    <lineage>
        <taxon>Eukaryota</taxon>
        <taxon>Fungi</taxon>
        <taxon>Dikarya</taxon>
        <taxon>Ascomycota</taxon>
        <taxon>Pezizomycotina</taxon>
        <taxon>Eurotiomycetes</taxon>
        <taxon>Chaetothyriomycetidae</taxon>
        <taxon>Chaetothyriales</taxon>
        <taxon>Herpotrichiellaceae</taxon>
        <taxon>Cladophialophora</taxon>
    </lineage>
</organism>
<gene>
    <name evidence="2" type="ORF">CLCR_07144</name>
</gene>
<comment type="caution">
    <text evidence="2">The sequence shown here is derived from an EMBL/GenBank/DDBJ whole genome shotgun (WGS) entry which is preliminary data.</text>
</comment>
<feature type="region of interest" description="Disordered" evidence="1">
    <location>
        <begin position="220"/>
        <end position="249"/>
    </location>
</feature>
<reference evidence="3" key="1">
    <citation type="submission" date="2015-07" db="EMBL/GenBank/DDBJ databases">
        <authorList>
            <person name="Teixeira M.M."/>
            <person name="Souza R.C."/>
            <person name="Almeida L.G."/>
            <person name="Vicente V.A."/>
            <person name="de Hoog S."/>
            <person name="Bocca A.L."/>
            <person name="de Almeida S.R."/>
            <person name="Vasconcelos A.T."/>
            <person name="Felipe M.S."/>
        </authorList>
    </citation>
    <scope>NUCLEOTIDE SEQUENCE [LARGE SCALE GENOMIC DNA]</scope>
    <source>
        <strain evidence="3">KSF</strain>
    </source>
</reference>
<sequence length="413" mass="44875">MGASPNLAQSTKGRSPRNRGLQGARMNGGDLSHARDQVVSPAARQQGSSRMFASRITTPPSAIPRVEDTFASTPSCRSTDDVQNSHGTPGSHVIYHSRRFGDLQLRIPRHPDAEEGRKLFAHHLWNAGVICADALEEASQDDETRPFHASNSNPGLGHPASAWDKRYWDVRARTVLEVGAGTALPSIVAALSGAASTTITDHPASPALTTNAIQQNVKINVLERDRRRRGTDDHTSSSSSSSSSSLLPSPDVTISGYTWGTPTFYSPSSYGKRSPRQPRAFDRMIVADCLWMPSQHVNLVKTIVRYLDESRPGSCALVVAGFHTGREIVGHFFEVATGQSAPPSSLEDGNGFEETKSGATKDPDLEEVRCPLRLAEIFEIDVNGLRRPWEPVRLGEAQDAAKRWCVVAVLVKK</sequence>
<dbReference type="PANTHER" id="PTHR14614">
    <property type="entry name" value="HEPATOCELLULAR CARCINOMA-ASSOCIATED ANTIGEN"/>
    <property type="match status" value="1"/>
</dbReference>
<feature type="region of interest" description="Disordered" evidence="1">
    <location>
        <begin position="340"/>
        <end position="361"/>
    </location>
</feature>